<feature type="region of interest" description="Disordered" evidence="1">
    <location>
        <begin position="103"/>
        <end position="140"/>
    </location>
</feature>
<evidence type="ECO:0000313" key="2">
    <source>
        <dbReference type="EMBL" id="KZT66940.1"/>
    </source>
</evidence>
<keyword evidence="3" id="KW-1185">Reference proteome</keyword>
<sequence length="384" mass="42660">MSEPETDSSPPPYSPTPPALPDSVTFVQLQHASSTPQFHQHSSRQPHYRSHPSFSDALAPHSLARQGNTSGDDADETSASEDGMLFTGPPFSLAGSLRSRLLRRKGPPQDDEQLRPISTASGVPGATETETESDSPRNLPTARITRPALPTFTPFSCPPWVFAFLFIFSRLLSIVPAVVGTLWNIYHLIWPPSGPGPSTLSWRVDFFVSILWSILTGWQCLQLTTGVLKRWRVYYSPFATLIRLFALQGTSHSLPQTPICWPATHLTLTLLNHEERPALCWAVIGTTTCYSRSIQLWVTSNIGPAPAPPPRISQPPSPSPLLRSLLASASGMREELIKLRRRRWDWNEVIRKCVLPAGAIYFVMAWADMLKREWEVSRCAFGSA</sequence>
<reference evidence="2 3" key="1">
    <citation type="journal article" date="2016" name="Mol. Biol. Evol.">
        <title>Comparative Genomics of Early-Diverging Mushroom-Forming Fungi Provides Insights into the Origins of Lignocellulose Decay Capabilities.</title>
        <authorList>
            <person name="Nagy L.G."/>
            <person name="Riley R."/>
            <person name="Tritt A."/>
            <person name="Adam C."/>
            <person name="Daum C."/>
            <person name="Floudas D."/>
            <person name="Sun H."/>
            <person name="Yadav J.S."/>
            <person name="Pangilinan J."/>
            <person name="Larsson K.H."/>
            <person name="Matsuura K."/>
            <person name="Barry K."/>
            <person name="Labutti K."/>
            <person name="Kuo R."/>
            <person name="Ohm R.A."/>
            <person name="Bhattacharya S.S."/>
            <person name="Shirouzu T."/>
            <person name="Yoshinaga Y."/>
            <person name="Martin F.M."/>
            <person name="Grigoriev I.V."/>
            <person name="Hibbett D.S."/>
        </authorList>
    </citation>
    <scope>NUCLEOTIDE SEQUENCE [LARGE SCALE GENOMIC DNA]</scope>
    <source>
        <strain evidence="2 3">L-15889</strain>
    </source>
</reference>
<dbReference type="Pfam" id="PF12326">
    <property type="entry name" value="EOS1"/>
    <property type="match status" value="1"/>
</dbReference>
<feature type="compositionally biased region" description="Polar residues" evidence="1">
    <location>
        <begin position="25"/>
        <end position="40"/>
    </location>
</feature>
<dbReference type="GO" id="GO:0005789">
    <property type="term" value="C:endoplasmic reticulum membrane"/>
    <property type="evidence" value="ECO:0007669"/>
    <property type="project" value="InterPro"/>
</dbReference>
<dbReference type="Proteomes" id="UP000076727">
    <property type="component" value="Unassembled WGS sequence"/>
</dbReference>
<protein>
    <submittedName>
        <fullName evidence="2">Uncharacterized protein</fullName>
    </submittedName>
</protein>
<name>A0A165NGD3_9APHY</name>
<feature type="compositionally biased region" description="Basic residues" evidence="1">
    <location>
        <begin position="41"/>
        <end position="50"/>
    </location>
</feature>
<dbReference type="PANTHER" id="PTHR28147:SF1">
    <property type="entry name" value="N-GLYCOSYLATION PROTEIN EOS1"/>
    <property type="match status" value="1"/>
</dbReference>
<dbReference type="PANTHER" id="PTHR28147">
    <property type="entry name" value="N-GLYCOSYLATION PROTEIN EOS1"/>
    <property type="match status" value="1"/>
</dbReference>
<evidence type="ECO:0000313" key="3">
    <source>
        <dbReference type="Proteomes" id="UP000076727"/>
    </source>
</evidence>
<feature type="compositionally biased region" description="Pro residues" evidence="1">
    <location>
        <begin position="9"/>
        <end position="20"/>
    </location>
</feature>
<dbReference type="GO" id="GO:0034599">
    <property type="term" value="P:cellular response to oxidative stress"/>
    <property type="evidence" value="ECO:0007669"/>
    <property type="project" value="InterPro"/>
</dbReference>
<proteinExistence type="predicted"/>
<dbReference type="EMBL" id="KV429082">
    <property type="protein sequence ID" value="KZT66940.1"/>
    <property type="molecule type" value="Genomic_DNA"/>
</dbReference>
<dbReference type="GO" id="GO:0006487">
    <property type="term" value="P:protein N-linked glycosylation"/>
    <property type="evidence" value="ECO:0007669"/>
    <property type="project" value="TreeGrafter"/>
</dbReference>
<dbReference type="OrthoDB" id="2139606at2759"/>
<dbReference type="AlphaFoldDB" id="A0A165NGD3"/>
<dbReference type="STRING" id="1314783.A0A165NGD3"/>
<gene>
    <name evidence="2" type="ORF">DAEQUDRAFT_674124</name>
</gene>
<organism evidence="2 3">
    <name type="scientific">Daedalea quercina L-15889</name>
    <dbReference type="NCBI Taxonomy" id="1314783"/>
    <lineage>
        <taxon>Eukaryota</taxon>
        <taxon>Fungi</taxon>
        <taxon>Dikarya</taxon>
        <taxon>Basidiomycota</taxon>
        <taxon>Agaricomycotina</taxon>
        <taxon>Agaricomycetes</taxon>
        <taxon>Polyporales</taxon>
        <taxon>Fomitopsis</taxon>
    </lineage>
</organism>
<evidence type="ECO:0000256" key="1">
    <source>
        <dbReference type="SAM" id="MobiDB-lite"/>
    </source>
</evidence>
<feature type="region of interest" description="Disordered" evidence="1">
    <location>
        <begin position="1"/>
        <end position="89"/>
    </location>
</feature>
<accession>A0A165NGD3</accession>
<dbReference type="InterPro" id="IPR021100">
    <property type="entry name" value="N-glycosylation_EOS1"/>
</dbReference>